<dbReference type="EMBL" id="STGW01000004">
    <property type="protein sequence ID" value="THV14688.1"/>
    <property type="molecule type" value="Genomic_DNA"/>
</dbReference>
<dbReference type="OrthoDB" id="5241527at2"/>
<protein>
    <recommendedName>
        <fullName evidence="5">Flagellar hook-associated protein 2</fullName>
        <shortName evidence="5">HAP2</shortName>
    </recommendedName>
    <alternativeName>
        <fullName evidence="5">Flagellar cap protein</fullName>
    </alternativeName>
</protein>
<evidence type="ECO:0000313" key="8">
    <source>
        <dbReference type="EMBL" id="THV14688.1"/>
    </source>
</evidence>
<dbReference type="Proteomes" id="UP000307087">
    <property type="component" value="Unassembled WGS sequence"/>
</dbReference>
<comment type="similarity">
    <text evidence="1 5">Belongs to the FliD family.</text>
</comment>
<evidence type="ECO:0000256" key="3">
    <source>
        <dbReference type="ARBA" id="ARBA00023054"/>
    </source>
</evidence>
<name>A0A4S8NE14_9ACTN</name>
<feature type="coiled-coil region" evidence="5">
    <location>
        <begin position="404"/>
        <end position="431"/>
    </location>
</feature>
<proteinExistence type="inferred from homology"/>
<keyword evidence="4 5" id="KW-0975">Bacterial flagellum</keyword>
<dbReference type="GO" id="GO:0007155">
    <property type="term" value="P:cell adhesion"/>
    <property type="evidence" value="ECO:0007669"/>
    <property type="project" value="InterPro"/>
</dbReference>
<gene>
    <name evidence="8" type="ORF">E9934_08515</name>
</gene>
<feature type="domain" description="Flagellar hook-associated protein 2 C-terminal" evidence="7">
    <location>
        <begin position="216"/>
        <end position="430"/>
    </location>
</feature>
<comment type="function">
    <text evidence="5">Required for morphogenesis and for the elongation of the flagellar filament by facilitating polymerization of the flagellin monomers at the tip of growing filament. Forms a capping structure, which prevents flagellin subunits (transported through the central channel of the flagellum) from leaking out without polymerization at the distal end.</text>
</comment>
<dbReference type="AlphaFoldDB" id="A0A4S8NE14"/>
<comment type="subcellular location">
    <subcellularLocation>
        <location evidence="5">Secreted</location>
    </subcellularLocation>
    <subcellularLocation>
        <location evidence="5">Bacterial flagellum</location>
    </subcellularLocation>
</comment>
<evidence type="ECO:0000256" key="2">
    <source>
        <dbReference type="ARBA" id="ARBA00011255"/>
    </source>
</evidence>
<keyword evidence="3 5" id="KW-0175">Coiled coil</keyword>
<evidence type="ECO:0000256" key="4">
    <source>
        <dbReference type="ARBA" id="ARBA00023143"/>
    </source>
</evidence>
<dbReference type="GO" id="GO:0071973">
    <property type="term" value="P:bacterial-type flagellum-dependent cell motility"/>
    <property type="evidence" value="ECO:0007669"/>
    <property type="project" value="TreeGrafter"/>
</dbReference>
<dbReference type="PANTHER" id="PTHR30288:SF0">
    <property type="entry name" value="FLAGELLAR HOOK-ASSOCIATED PROTEIN 2"/>
    <property type="match status" value="1"/>
</dbReference>
<dbReference type="PANTHER" id="PTHR30288">
    <property type="entry name" value="FLAGELLAR CAP/ASSEMBLY PROTEIN FLID"/>
    <property type="match status" value="1"/>
</dbReference>
<sequence length="447" mass="45229">MAGTSSIGGLASGLDTTSIINQLMTLEAASQTKLKTQVTTEQSKVTALQKLNTALQSLVTSAGALGTNTVSTTSVWSSLKATSTNSGVTVSASTSAAAGGFTVTVGQTALTHRLAFTDAHARTDVVTGAGTSVLLKRAGEPDVQIDTANGTLEELAAAINASDSGVRATLVRTGTNGGTDQYRLLVESASTGGDQAFELTDSTGAALLGGATVRAGQDAVIDIGGIAATSSTNTFADVVPGVTITLATSATGSSDVTLARDAAGASASVKSFVDQINTLLTQMQTTTANSKDGSGVLGGDSTVRRVASALQDAIYPGDGSSMASYGIQIDRYGKLVFDESAFATAYAADPAATAAAFTGTGGFASRVEAVATAASDKYDGSITGAINSHSSTITRLNKNIEAWDQRLEIRRAALERQYTALETALSQLNSQSSWLTSQLESLAASTE</sequence>
<evidence type="ECO:0000256" key="5">
    <source>
        <dbReference type="RuleBase" id="RU362066"/>
    </source>
</evidence>
<evidence type="ECO:0000313" key="9">
    <source>
        <dbReference type="Proteomes" id="UP000307087"/>
    </source>
</evidence>
<dbReference type="GO" id="GO:0005576">
    <property type="term" value="C:extracellular region"/>
    <property type="evidence" value="ECO:0007669"/>
    <property type="project" value="UniProtKB-SubCell"/>
</dbReference>
<evidence type="ECO:0000259" key="6">
    <source>
        <dbReference type="Pfam" id="PF02465"/>
    </source>
</evidence>
<evidence type="ECO:0000259" key="7">
    <source>
        <dbReference type="Pfam" id="PF07195"/>
    </source>
</evidence>
<keyword evidence="9" id="KW-1185">Reference proteome</keyword>
<dbReference type="Pfam" id="PF02465">
    <property type="entry name" value="FliD_N"/>
    <property type="match status" value="1"/>
</dbReference>
<dbReference type="InterPro" id="IPR040026">
    <property type="entry name" value="FliD"/>
</dbReference>
<keyword evidence="5" id="KW-0964">Secreted</keyword>
<evidence type="ECO:0000256" key="1">
    <source>
        <dbReference type="ARBA" id="ARBA00009764"/>
    </source>
</evidence>
<dbReference type="GO" id="GO:0009421">
    <property type="term" value="C:bacterial-type flagellum filament cap"/>
    <property type="evidence" value="ECO:0007669"/>
    <property type="project" value="InterPro"/>
</dbReference>
<comment type="caution">
    <text evidence="8">The sequence shown here is derived from an EMBL/GenBank/DDBJ whole genome shotgun (WGS) entry which is preliminary data.</text>
</comment>
<accession>A0A4S8NE14</accession>
<dbReference type="GO" id="GO:0009424">
    <property type="term" value="C:bacterial-type flagellum hook"/>
    <property type="evidence" value="ECO:0007669"/>
    <property type="project" value="UniProtKB-UniRule"/>
</dbReference>
<dbReference type="InterPro" id="IPR010809">
    <property type="entry name" value="FliD_C"/>
</dbReference>
<feature type="domain" description="Flagellar hook-associated protein 2 N-terminal" evidence="6">
    <location>
        <begin position="12"/>
        <end position="111"/>
    </location>
</feature>
<reference evidence="8 9" key="1">
    <citation type="journal article" date="2009" name="Int. J. Syst. Evol. Microbiol.">
        <title>Nocardioides caeni sp. nov., isolated from wastewater.</title>
        <authorList>
            <person name="Yoon J.H."/>
            <person name="Kang S.J."/>
            <person name="Park S."/>
            <person name="Kim W."/>
            <person name="Oh T.K."/>
        </authorList>
    </citation>
    <scope>NUCLEOTIDE SEQUENCE [LARGE SCALE GENOMIC DNA]</scope>
    <source>
        <strain evidence="8 9">DSM 23134</strain>
    </source>
</reference>
<comment type="subunit">
    <text evidence="2 5">Homopentamer.</text>
</comment>
<dbReference type="RefSeq" id="WP_136562451.1">
    <property type="nucleotide sequence ID" value="NZ_BAABLS010000003.1"/>
</dbReference>
<dbReference type="InterPro" id="IPR003481">
    <property type="entry name" value="FliD_N"/>
</dbReference>
<organism evidence="8 9">
    <name type="scientific">Nocardioides caeni</name>
    <dbReference type="NCBI Taxonomy" id="574700"/>
    <lineage>
        <taxon>Bacteria</taxon>
        <taxon>Bacillati</taxon>
        <taxon>Actinomycetota</taxon>
        <taxon>Actinomycetes</taxon>
        <taxon>Propionibacteriales</taxon>
        <taxon>Nocardioidaceae</taxon>
        <taxon>Nocardioides</taxon>
    </lineage>
</organism>
<dbReference type="Pfam" id="PF07195">
    <property type="entry name" value="FliD_C"/>
    <property type="match status" value="1"/>
</dbReference>